<feature type="region of interest" description="Disordered" evidence="1">
    <location>
        <begin position="1"/>
        <end position="21"/>
    </location>
</feature>
<dbReference type="GeneID" id="36621635"/>
<proteinExistence type="predicted"/>
<evidence type="ECO:0000313" key="3">
    <source>
        <dbReference type="Proteomes" id="UP000241690"/>
    </source>
</evidence>
<accession>A0A2T4AT78</accession>
<gene>
    <name evidence="2" type="ORF">M431DRAFT_175973</name>
</gene>
<reference evidence="2 3" key="1">
    <citation type="submission" date="2016-07" db="EMBL/GenBank/DDBJ databases">
        <title>Multiple horizontal gene transfer events from other fungi enriched the ability of initially mycotrophic Trichoderma (Ascomycota) to feed on dead plant biomass.</title>
        <authorList>
            <consortium name="DOE Joint Genome Institute"/>
            <person name="Aerts A."/>
            <person name="Atanasova L."/>
            <person name="Chenthamara K."/>
            <person name="Zhang J."/>
            <person name="Grujic M."/>
            <person name="Henrissat B."/>
            <person name="Kuo A."/>
            <person name="Salamov A."/>
            <person name="Lipzen A."/>
            <person name="Labutti K."/>
            <person name="Barry K."/>
            <person name="Miao Y."/>
            <person name="Rahimi M.J."/>
            <person name="Shen Q."/>
            <person name="Grigoriev I.V."/>
            <person name="Kubicek C.P."/>
            <person name="Druzhinina I.S."/>
        </authorList>
    </citation>
    <scope>NUCLEOTIDE SEQUENCE [LARGE SCALE GENOMIC DNA]</scope>
    <source>
        <strain evidence="2 3">CBS 226.95</strain>
    </source>
</reference>
<dbReference type="EMBL" id="KZ679675">
    <property type="protein sequence ID" value="PTB60263.1"/>
    <property type="molecule type" value="Genomic_DNA"/>
</dbReference>
<sequence>MRNADQKKKKKKEQRETNRKKALSSYRFCLIYASRKTTHQTTPFLSGYVVSALTPFPGVVKVQLFLAAYFTTRVYSIMMSSLSAYCKDSRSPLILSWARISPSPLTSFYVPSISSLSSNTANIKP</sequence>
<protein>
    <submittedName>
        <fullName evidence="2">Uncharacterized protein</fullName>
    </submittedName>
</protein>
<name>A0A2T4AT78_TRIHA</name>
<dbReference type="RefSeq" id="XP_024779940.1">
    <property type="nucleotide sequence ID" value="XM_024913075.1"/>
</dbReference>
<evidence type="ECO:0000256" key="1">
    <source>
        <dbReference type="SAM" id="MobiDB-lite"/>
    </source>
</evidence>
<organism evidence="2 3">
    <name type="scientific">Trichoderma harzianum CBS 226.95</name>
    <dbReference type="NCBI Taxonomy" id="983964"/>
    <lineage>
        <taxon>Eukaryota</taxon>
        <taxon>Fungi</taxon>
        <taxon>Dikarya</taxon>
        <taxon>Ascomycota</taxon>
        <taxon>Pezizomycotina</taxon>
        <taxon>Sordariomycetes</taxon>
        <taxon>Hypocreomycetidae</taxon>
        <taxon>Hypocreales</taxon>
        <taxon>Hypocreaceae</taxon>
        <taxon>Trichoderma</taxon>
    </lineage>
</organism>
<evidence type="ECO:0000313" key="2">
    <source>
        <dbReference type="EMBL" id="PTB60263.1"/>
    </source>
</evidence>
<keyword evidence="3" id="KW-1185">Reference proteome</keyword>
<dbReference type="Proteomes" id="UP000241690">
    <property type="component" value="Unassembled WGS sequence"/>
</dbReference>
<dbReference type="AlphaFoldDB" id="A0A2T4AT78"/>